<protein>
    <recommendedName>
        <fullName evidence="5">PPE family protein</fullName>
    </recommendedName>
</protein>
<dbReference type="Proteomes" id="UP000466445">
    <property type="component" value="Chromosome"/>
</dbReference>
<feature type="compositionally biased region" description="Low complexity" evidence="1">
    <location>
        <begin position="445"/>
        <end position="470"/>
    </location>
</feature>
<gene>
    <name evidence="3" type="ORF">MSAR_29720</name>
</gene>
<feature type="region of interest" description="Disordered" evidence="1">
    <location>
        <begin position="373"/>
        <end position="477"/>
    </location>
</feature>
<keyword evidence="2" id="KW-0732">Signal</keyword>
<proteinExistence type="predicted"/>
<feature type="signal peptide" evidence="2">
    <location>
        <begin position="1"/>
        <end position="46"/>
    </location>
</feature>
<keyword evidence="4" id="KW-1185">Reference proteome</keyword>
<sequence length="477" mass="46469">MASGTVQTSKDSYELQGILMGRVGAKNSNALLGALVSSALAAGAFAAPPPAHASCFSAFGFNNGNGCISNLTTIAIGIGDGATASATSGLFTSAIALGTNAHATTSLSAFMLALAAGDNAVSESLDSFLGWNLQFGPGTASTVGGLFNFVLGISPDGMTPNVTGAVGLGNIAVKIGAGTTQALGAFNVVLGLMSGNANTQSAGASGIANFVMQAGAGTAAAVGLLNAALSIVIKNSGLQTVSAGVLGTLALNFLGDGGTAATQAEFSSALNFLGTNIVTTAGILSTALNWLGTGNNISVTGLFPFATFGTALNFFGSDNVLKTVGGPLAIIASFFQEAGNVIQNGPGIRITGPFHLDLPSLAHQSAASVTRASATAVSDRSSKAAARTHSDDGGAAATPAAADDATDDVTVTAAVTPADDSTTTVAPRAARGGAHRISNAPSTTSDAGSKKTSGASASDDTKTAAASRSAGGKHPKH</sequence>
<dbReference type="AlphaFoldDB" id="A0A7I7SVG8"/>
<name>A0A7I7SVG8_9MYCO</name>
<feature type="chain" id="PRO_5039275790" description="PPE family protein" evidence="2">
    <location>
        <begin position="47"/>
        <end position="477"/>
    </location>
</feature>
<evidence type="ECO:0000313" key="4">
    <source>
        <dbReference type="Proteomes" id="UP000466445"/>
    </source>
</evidence>
<accession>A0A7I7SVG8</accession>
<dbReference type="KEGG" id="msar:MSAR_29720"/>
<feature type="compositionally biased region" description="Low complexity" evidence="1">
    <location>
        <begin position="393"/>
        <end position="426"/>
    </location>
</feature>
<evidence type="ECO:0000256" key="1">
    <source>
        <dbReference type="SAM" id="MobiDB-lite"/>
    </source>
</evidence>
<dbReference type="EMBL" id="AP022595">
    <property type="protein sequence ID" value="BBY59836.1"/>
    <property type="molecule type" value="Genomic_DNA"/>
</dbReference>
<evidence type="ECO:0000256" key="2">
    <source>
        <dbReference type="SAM" id="SignalP"/>
    </source>
</evidence>
<organism evidence="3 4">
    <name type="scientific">Mycolicibacterium sarraceniae</name>
    <dbReference type="NCBI Taxonomy" id="1534348"/>
    <lineage>
        <taxon>Bacteria</taxon>
        <taxon>Bacillati</taxon>
        <taxon>Actinomycetota</taxon>
        <taxon>Actinomycetes</taxon>
        <taxon>Mycobacteriales</taxon>
        <taxon>Mycobacteriaceae</taxon>
        <taxon>Mycolicibacterium</taxon>
    </lineage>
</organism>
<evidence type="ECO:0008006" key="5">
    <source>
        <dbReference type="Google" id="ProtNLM"/>
    </source>
</evidence>
<reference evidence="3 4" key="1">
    <citation type="journal article" date="2019" name="Emerg. Microbes Infect.">
        <title>Comprehensive subspecies identification of 175 nontuberculous mycobacteria species based on 7547 genomic profiles.</title>
        <authorList>
            <person name="Matsumoto Y."/>
            <person name="Kinjo T."/>
            <person name="Motooka D."/>
            <person name="Nabeya D."/>
            <person name="Jung N."/>
            <person name="Uechi K."/>
            <person name="Horii T."/>
            <person name="Iida T."/>
            <person name="Fujita J."/>
            <person name="Nakamura S."/>
        </authorList>
    </citation>
    <scope>NUCLEOTIDE SEQUENCE [LARGE SCALE GENOMIC DNA]</scope>
    <source>
        <strain evidence="3 4">JCM 30395</strain>
    </source>
</reference>
<evidence type="ECO:0000313" key="3">
    <source>
        <dbReference type="EMBL" id="BBY59836.1"/>
    </source>
</evidence>